<comment type="caution">
    <text evidence="1">The sequence shown here is derived from an EMBL/GenBank/DDBJ whole genome shotgun (WGS) entry which is preliminary data.</text>
</comment>
<organism evidence="1 2">
    <name type="scientific">Funneliformis mosseae</name>
    <name type="common">Endomycorrhizal fungus</name>
    <name type="synonym">Glomus mosseae</name>
    <dbReference type="NCBI Taxonomy" id="27381"/>
    <lineage>
        <taxon>Eukaryota</taxon>
        <taxon>Fungi</taxon>
        <taxon>Fungi incertae sedis</taxon>
        <taxon>Mucoromycota</taxon>
        <taxon>Glomeromycotina</taxon>
        <taxon>Glomeromycetes</taxon>
        <taxon>Glomerales</taxon>
        <taxon>Glomeraceae</taxon>
        <taxon>Funneliformis</taxon>
    </lineage>
</organism>
<sequence length="41" mass="4603">VQLAPRNLESLVEQTHLSTVSRNSSVGRNHCKTIKENVMLL</sequence>
<proteinExistence type="predicted"/>
<feature type="non-terminal residue" evidence="1">
    <location>
        <position position="1"/>
    </location>
</feature>
<dbReference type="AlphaFoldDB" id="A0A9N9EIL6"/>
<evidence type="ECO:0000313" key="2">
    <source>
        <dbReference type="Proteomes" id="UP000789375"/>
    </source>
</evidence>
<dbReference type="EMBL" id="CAJVPP010006216">
    <property type="protein sequence ID" value="CAG8675472.1"/>
    <property type="molecule type" value="Genomic_DNA"/>
</dbReference>
<gene>
    <name evidence="1" type="ORF">FMOSSE_LOCUS12624</name>
</gene>
<name>A0A9N9EIL6_FUNMO</name>
<keyword evidence="2" id="KW-1185">Reference proteome</keyword>
<accession>A0A9N9EIL6</accession>
<protein>
    <submittedName>
        <fullName evidence="1">9502_t:CDS:1</fullName>
    </submittedName>
</protein>
<dbReference type="Proteomes" id="UP000789375">
    <property type="component" value="Unassembled WGS sequence"/>
</dbReference>
<reference evidence="1" key="1">
    <citation type="submission" date="2021-06" db="EMBL/GenBank/DDBJ databases">
        <authorList>
            <person name="Kallberg Y."/>
            <person name="Tangrot J."/>
            <person name="Rosling A."/>
        </authorList>
    </citation>
    <scope>NUCLEOTIDE SEQUENCE</scope>
    <source>
        <strain evidence="1">87-6 pot B 2015</strain>
    </source>
</reference>
<evidence type="ECO:0000313" key="1">
    <source>
        <dbReference type="EMBL" id="CAG8675472.1"/>
    </source>
</evidence>